<proteinExistence type="predicted"/>
<dbReference type="SUPFAM" id="SSF53474">
    <property type="entry name" value="alpha/beta-Hydrolases"/>
    <property type="match status" value="1"/>
</dbReference>
<keyword evidence="2" id="KW-1185">Reference proteome</keyword>
<evidence type="ECO:0000313" key="2">
    <source>
        <dbReference type="Proteomes" id="UP001202244"/>
    </source>
</evidence>
<gene>
    <name evidence="1" type="ORF">MMF93_33055</name>
</gene>
<dbReference type="InterPro" id="IPR029058">
    <property type="entry name" value="AB_hydrolase_fold"/>
</dbReference>
<dbReference type="Proteomes" id="UP001202244">
    <property type="component" value="Chromosome"/>
</dbReference>
<name>A0ABY3Y2D0_9ACTN</name>
<reference evidence="1 2" key="1">
    <citation type="journal article" date="2023" name="Microbiol. Spectr.">
        <title>Synergy between Genome Mining, Metabolomics, and Bioinformatics Uncovers Antibacterial Chlorinated Carbazole Alkaloids and Their Biosynthetic Gene Cluster from Streptomyces tubbatahanensis sp. nov., a Novel Actinomycete Isolated from Sulu Sea, Philippines.</title>
        <authorList>
            <person name="Tenebro C.P."/>
            <person name="Trono D.J.V.L."/>
            <person name="Balida L.A.P."/>
            <person name="Bayog L.K.A."/>
            <person name="Bruna J.R."/>
            <person name="Sabido E.M."/>
            <person name="Caspe D.P.C."/>
            <person name="de Los Santos E.L.C."/>
            <person name="Saludes J.P."/>
            <person name="Dalisay D.S."/>
        </authorList>
    </citation>
    <scope>NUCLEOTIDE SEQUENCE [LARGE SCALE GENOMIC DNA]</scope>
    <source>
        <strain evidence="1 2">DSD3025</strain>
    </source>
</reference>
<protein>
    <recommendedName>
        <fullName evidence="3">Tat pathway signal protein</fullName>
    </recommendedName>
</protein>
<evidence type="ECO:0000313" key="1">
    <source>
        <dbReference type="EMBL" id="UNT00779.1"/>
    </source>
</evidence>
<evidence type="ECO:0008006" key="3">
    <source>
        <dbReference type="Google" id="ProtNLM"/>
    </source>
</evidence>
<dbReference type="EMBL" id="CP093846">
    <property type="protein sequence ID" value="UNT00779.1"/>
    <property type="molecule type" value="Genomic_DNA"/>
</dbReference>
<dbReference type="RefSeq" id="WP_242757074.1">
    <property type="nucleotide sequence ID" value="NZ_CP093846.1"/>
</dbReference>
<sequence>MSREGSDKRIYSPGTGYIPVRIHKEITGDLAATDPSVTVRGVGENDWAVPRDTSEPLVLTGPLTVPRDLLVNTQAYSGGDRWSTMSQAAGQEAAALALHGANLSARSDAEAYNFIGHSRGGMECIMAAWFLYAYGRKDVPVRIFAIDPVPGPGDWYGIITQLPPNVAEYVGVTAWDHLDSGFNGLVPRPNAKMAGSSATMNLGKTWSTLADDCQLADPLEASEPSAAQPTGYRLFVSRGRHGTVAGNMTSDGKYDPINVSESAARVPELIYGLARAHLTAWGTEFLVRSEADSAALSQRQESNLDHALFDTMGGGTPRDSYLLGRPYVRRVSSISGLDPSSYYYLEDVVGNPPHQQPYPVTAARAGSGWVHWNFL</sequence>
<accession>A0ABY3Y2D0</accession>
<organism evidence="1 2">
    <name type="scientific">Streptomyces tubbatahanensis</name>
    <dbReference type="NCBI Taxonomy" id="2923272"/>
    <lineage>
        <taxon>Bacteria</taxon>
        <taxon>Bacillati</taxon>
        <taxon>Actinomycetota</taxon>
        <taxon>Actinomycetes</taxon>
        <taxon>Kitasatosporales</taxon>
        <taxon>Streptomycetaceae</taxon>
        <taxon>Streptomyces</taxon>
    </lineage>
</organism>